<dbReference type="Proteomes" id="UP000887577">
    <property type="component" value="Unplaced"/>
</dbReference>
<reference evidence="2" key="1">
    <citation type="submission" date="2022-11" db="UniProtKB">
        <authorList>
            <consortium name="WormBaseParasite"/>
        </authorList>
    </citation>
    <scope>IDENTIFICATION</scope>
</reference>
<dbReference type="WBParaSite" id="PSU_v2.g14218.t1">
    <property type="protein sequence ID" value="PSU_v2.g14218.t1"/>
    <property type="gene ID" value="PSU_v2.g14218"/>
</dbReference>
<proteinExistence type="predicted"/>
<keyword evidence="1" id="KW-1185">Reference proteome</keyword>
<name>A0A914Y209_9BILA</name>
<evidence type="ECO:0000313" key="1">
    <source>
        <dbReference type="Proteomes" id="UP000887577"/>
    </source>
</evidence>
<evidence type="ECO:0000313" key="2">
    <source>
        <dbReference type="WBParaSite" id="PSU_v2.g14218.t1"/>
    </source>
</evidence>
<sequence>MIPTKYLAKLDPTYQQALVELQNALFKEDASFEFTESCEKLVNEFPLNYLTPNILWEKIWKFYAYNNSVNILQTLLFHFTYPVKDIIRFSYMQNVPKRKLMDKEEAPNHGASSSLNLVVNIEDLRYPHNLLEYYLYCYELNANSHL</sequence>
<protein>
    <submittedName>
        <fullName evidence="2">Uncharacterized protein</fullName>
    </submittedName>
</protein>
<accession>A0A914Y209</accession>
<organism evidence="1 2">
    <name type="scientific">Panagrolaimus superbus</name>
    <dbReference type="NCBI Taxonomy" id="310955"/>
    <lineage>
        <taxon>Eukaryota</taxon>
        <taxon>Metazoa</taxon>
        <taxon>Ecdysozoa</taxon>
        <taxon>Nematoda</taxon>
        <taxon>Chromadorea</taxon>
        <taxon>Rhabditida</taxon>
        <taxon>Tylenchina</taxon>
        <taxon>Panagrolaimomorpha</taxon>
        <taxon>Panagrolaimoidea</taxon>
        <taxon>Panagrolaimidae</taxon>
        <taxon>Panagrolaimus</taxon>
    </lineage>
</organism>
<dbReference type="AlphaFoldDB" id="A0A914Y209"/>